<dbReference type="RefSeq" id="WP_087463296.1">
    <property type="nucleotide sequence ID" value="NZ_CP021425.1"/>
</dbReference>
<gene>
    <name evidence="2" type="ORF">OLMES_4536</name>
</gene>
<evidence type="ECO:0000313" key="3">
    <source>
        <dbReference type="Proteomes" id="UP000196027"/>
    </source>
</evidence>
<evidence type="ECO:0000259" key="1">
    <source>
        <dbReference type="Pfam" id="PF07559"/>
    </source>
</evidence>
<dbReference type="Pfam" id="PF07559">
    <property type="entry name" value="FlgE_D2"/>
    <property type="match status" value="2"/>
</dbReference>
<dbReference type="OrthoDB" id="8578401at2"/>
<organism evidence="2 3">
    <name type="scientific">Oleiphilus messinensis</name>
    <dbReference type="NCBI Taxonomy" id="141451"/>
    <lineage>
        <taxon>Bacteria</taxon>
        <taxon>Pseudomonadati</taxon>
        <taxon>Pseudomonadota</taxon>
        <taxon>Gammaproteobacteria</taxon>
        <taxon>Oceanospirillales</taxon>
        <taxon>Oleiphilaceae</taxon>
        <taxon>Oleiphilus</taxon>
    </lineage>
</organism>
<dbReference type="EMBL" id="CP021425">
    <property type="protein sequence ID" value="ARU58532.1"/>
    <property type="molecule type" value="Genomic_DNA"/>
</dbReference>
<proteinExistence type="predicted"/>
<dbReference type="KEGG" id="ome:OLMES_4536"/>
<feature type="domain" description="Flagellar hook protein FlgE D2" evidence="1">
    <location>
        <begin position="211"/>
        <end position="350"/>
    </location>
</feature>
<feature type="domain" description="Flagellar hook protein FlgE D2" evidence="1">
    <location>
        <begin position="40"/>
        <end position="194"/>
    </location>
</feature>
<reference evidence="2 3" key="1">
    <citation type="submission" date="2017-05" db="EMBL/GenBank/DDBJ databases">
        <title>Genomic insights into alkan degradation activity of Oleiphilus messinensis.</title>
        <authorList>
            <person name="Kozyavkin S.A."/>
            <person name="Slesarev A.I."/>
            <person name="Golyshin P.N."/>
            <person name="Korzhenkov A."/>
            <person name="Golyshina O.N."/>
            <person name="Toshchakov S.V."/>
        </authorList>
    </citation>
    <scope>NUCLEOTIDE SEQUENCE [LARGE SCALE GENOMIC DNA]</scope>
    <source>
        <strain evidence="2 3">ME102</strain>
    </source>
</reference>
<accession>A0A1Y0ID98</accession>
<keyword evidence="3" id="KW-1185">Reference proteome</keyword>
<dbReference type="PROSITE" id="PS51257">
    <property type="entry name" value="PROKAR_LIPOPROTEIN"/>
    <property type="match status" value="1"/>
</dbReference>
<evidence type="ECO:0000313" key="2">
    <source>
        <dbReference type="EMBL" id="ARU58532.1"/>
    </source>
</evidence>
<sequence>MKWIPLALLLTPFITGCNDDSDPIGSETLKQTTDTRVTMNLDPAVTPPAERFDPEKADSFNQSTTQTVYDSLFLPHDLQLYFAKADHPGSPANTWWMYVRIDGQKVGDPVNDAPTEEAFILAFNNDGDFSRTLSDTPVITNWLPIDENGEPNGALGPIYAADGGSNLPIVLPPTSSNFTITVEDLTQRASATTRTVKVTPHIELDHSVGELEKAFNQTDSTTYHARITHSIYDSLGIKHLLELYFIKASNSTPPQWQMIAKVNGKDIGDPAPGNSTTSDAATVARYNLQFDQHGQVDIAQSDPGLVSNWHPLLESGEPTGADLPVNKIDGATLPIPEPPDSSNFEIDYSSLKLNFK</sequence>
<dbReference type="Proteomes" id="UP000196027">
    <property type="component" value="Chromosome"/>
</dbReference>
<name>A0A1Y0ID98_9GAMM</name>
<dbReference type="Gene3D" id="2.60.98.20">
    <property type="entry name" value="Flagellar hook protein FlgE"/>
    <property type="match status" value="2"/>
</dbReference>
<dbReference type="SUPFAM" id="SSF117143">
    <property type="entry name" value="Flagellar hook protein flgE"/>
    <property type="match status" value="2"/>
</dbReference>
<dbReference type="AlphaFoldDB" id="A0A1Y0ID98"/>
<protein>
    <recommendedName>
        <fullName evidence="1">Flagellar hook protein FlgE D2 domain-containing protein</fullName>
    </recommendedName>
</protein>
<dbReference type="InterPro" id="IPR037925">
    <property type="entry name" value="FlgE/F/G-like"/>
</dbReference>
<dbReference type="InterPro" id="IPR037058">
    <property type="entry name" value="Falgellar_hook_FlgE_sf"/>
</dbReference>
<dbReference type="InterPro" id="IPR011491">
    <property type="entry name" value="FlgE_D2"/>
</dbReference>